<dbReference type="AlphaFoldDB" id="A0A4P8XRY0"/>
<name>A0A4P8XRY0_9BACL</name>
<organism evidence="1 2">
    <name type="scientific">Paenibacillus algicola</name>
    <dbReference type="NCBI Taxonomy" id="2565926"/>
    <lineage>
        <taxon>Bacteria</taxon>
        <taxon>Bacillati</taxon>
        <taxon>Bacillota</taxon>
        <taxon>Bacilli</taxon>
        <taxon>Bacillales</taxon>
        <taxon>Paenibacillaceae</taxon>
        <taxon>Paenibacillus</taxon>
    </lineage>
</organism>
<dbReference type="EMBL" id="CP040396">
    <property type="protein sequence ID" value="QCT04730.1"/>
    <property type="molecule type" value="Genomic_DNA"/>
</dbReference>
<keyword evidence="2" id="KW-1185">Reference proteome</keyword>
<gene>
    <name evidence="1" type="ORF">E6C60_4025</name>
</gene>
<reference evidence="1 2" key="1">
    <citation type="submission" date="2019-05" db="EMBL/GenBank/DDBJ databases">
        <authorList>
            <person name="Chen C."/>
        </authorList>
    </citation>
    <scope>NUCLEOTIDE SEQUENCE [LARGE SCALE GENOMIC DNA]</scope>
    <source>
        <strain evidence="1 2">HB172198</strain>
    </source>
</reference>
<protein>
    <submittedName>
        <fullName evidence="1">Uncharacterized protein</fullName>
    </submittedName>
</protein>
<evidence type="ECO:0000313" key="1">
    <source>
        <dbReference type="EMBL" id="QCT04730.1"/>
    </source>
</evidence>
<accession>A0A4P8XRY0</accession>
<dbReference type="KEGG" id="palo:E6C60_4025"/>
<dbReference type="Proteomes" id="UP000300879">
    <property type="component" value="Chromosome"/>
</dbReference>
<sequence>MVRGAFWNGEDNVYNEEHQKMQVALSQTGYYNSGNLNFEH</sequence>
<proteinExistence type="predicted"/>
<evidence type="ECO:0000313" key="2">
    <source>
        <dbReference type="Proteomes" id="UP000300879"/>
    </source>
</evidence>